<reference evidence="1 2" key="1">
    <citation type="submission" date="2016-10" db="EMBL/GenBank/DDBJ databases">
        <authorList>
            <person name="de Groot N.N."/>
        </authorList>
    </citation>
    <scope>NUCLEOTIDE SEQUENCE [LARGE SCALE GENOMIC DNA]</scope>
    <source>
        <strain evidence="2">E92,LMG 26720,CCM 7988</strain>
    </source>
</reference>
<dbReference type="Pfam" id="PF06824">
    <property type="entry name" value="Glyco_hydro_125"/>
    <property type="match status" value="1"/>
</dbReference>
<dbReference type="AlphaFoldDB" id="A0A1I5T417"/>
<protein>
    <recommendedName>
        <fullName evidence="3">Meiotically up-regulated gene 157 (Mug157) protein</fullName>
    </recommendedName>
</protein>
<keyword evidence="2" id="KW-1185">Reference proteome</keyword>
<dbReference type="Proteomes" id="UP000199306">
    <property type="component" value="Unassembled WGS sequence"/>
</dbReference>
<dbReference type="SMART" id="SM01149">
    <property type="entry name" value="DUF1237"/>
    <property type="match status" value="1"/>
</dbReference>
<gene>
    <name evidence="1" type="ORF">SAMN04515674_105347</name>
</gene>
<dbReference type="EMBL" id="FOXH01000005">
    <property type="protein sequence ID" value="SFP77397.1"/>
    <property type="molecule type" value="Genomic_DNA"/>
</dbReference>
<dbReference type="PANTHER" id="PTHR31047">
    <property type="entry name" value="MEIOTICALLY UP-REGULATED GENE 157 PROTEIN"/>
    <property type="match status" value="1"/>
</dbReference>
<dbReference type="Gene3D" id="1.50.10.10">
    <property type="match status" value="1"/>
</dbReference>
<evidence type="ECO:0008006" key="3">
    <source>
        <dbReference type="Google" id="ProtNLM"/>
    </source>
</evidence>
<dbReference type="InterPro" id="IPR012341">
    <property type="entry name" value="6hp_glycosidase-like_sf"/>
</dbReference>
<dbReference type="InterPro" id="IPR008313">
    <property type="entry name" value="GH125"/>
</dbReference>
<dbReference type="PANTHER" id="PTHR31047:SF0">
    <property type="entry name" value="MEIOTICALLY UP-REGULATED GENE 157 PROTEIN"/>
    <property type="match status" value="1"/>
</dbReference>
<evidence type="ECO:0000313" key="2">
    <source>
        <dbReference type="Proteomes" id="UP000199306"/>
    </source>
</evidence>
<sequence>MIAEASFLLSEPNKMNRRTFLGHTAISSLGLLAATSSDILAVNSSPAFPTVRIPADQRKFKSPAVEATIERMKKVIKDQELAWMFENCFPNTIDTTVNFSTLNGKPDTFVITGDIFAMWLRDSTAQVWPYLPLMKEDQTLQQMVAGLINRQTHCILIDPYANAFYDKPGHSEWYKDITDMKPELHERKWELDSLCYTIRLAYHYWKKTGDNSPFGEDWAKASKLILKTCREQQRKNGNGPYHFGRETAWSTDTVPGNGYGNPARPVGLIYSTFRPSDDATIYPLFIPSNFFAVTSFRQLAEMSESILKDKSFAGECRALALEVENALKKYAVYNHPKYGKIYAFEVDGFGNHLLMDDAGIPSLLGLPYLGCCSTQDPVYQNTRRFALSEDNPYFFKGKAGEGLGSPHTLVNQIWPMGILSRALTSVSDAEILAQLKLLKATHASTGFIHESFDKDNPEKFTRKWFAWVNTLFGECILKIEKERPHLLAKVL</sequence>
<evidence type="ECO:0000313" key="1">
    <source>
        <dbReference type="EMBL" id="SFP77397.1"/>
    </source>
</evidence>
<name>A0A1I5T417_9BACT</name>
<organism evidence="1 2">
    <name type="scientific">Pseudarcicella hirudinis</name>
    <dbReference type="NCBI Taxonomy" id="1079859"/>
    <lineage>
        <taxon>Bacteria</taxon>
        <taxon>Pseudomonadati</taxon>
        <taxon>Bacteroidota</taxon>
        <taxon>Cytophagia</taxon>
        <taxon>Cytophagales</taxon>
        <taxon>Flectobacillaceae</taxon>
        <taxon>Pseudarcicella</taxon>
    </lineage>
</organism>
<dbReference type="STRING" id="1079859.SAMN04515674_105347"/>
<dbReference type="InterPro" id="IPR008928">
    <property type="entry name" value="6-hairpin_glycosidase_sf"/>
</dbReference>
<accession>A0A1I5T417</accession>
<dbReference type="PIRSF" id="PIRSF028846">
    <property type="entry name" value="UCP028846"/>
    <property type="match status" value="1"/>
</dbReference>
<proteinExistence type="predicted"/>
<dbReference type="GO" id="GO:0005975">
    <property type="term" value="P:carbohydrate metabolic process"/>
    <property type="evidence" value="ECO:0007669"/>
    <property type="project" value="InterPro"/>
</dbReference>
<dbReference type="SUPFAM" id="SSF48208">
    <property type="entry name" value="Six-hairpin glycosidases"/>
    <property type="match status" value="1"/>
</dbReference>